<dbReference type="KEGG" id="care:LT85_3809"/>
<evidence type="ECO:0000259" key="2">
    <source>
        <dbReference type="PROSITE" id="PS50110"/>
    </source>
</evidence>
<dbReference type="GO" id="GO:0051782">
    <property type="term" value="P:negative regulation of cell division"/>
    <property type="evidence" value="ECO:0007669"/>
    <property type="project" value="TreeGrafter"/>
</dbReference>
<dbReference type="GO" id="GO:0000160">
    <property type="term" value="P:phosphorelay signal transduction system"/>
    <property type="evidence" value="ECO:0007669"/>
    <property type="project" value="InterPro"/>
</dbReference>
<dbReference type="AlphaFoldDB" id="A0A0A1FJ89"/>
<protein>
    <submittedName>
        <fullName evidence="3">Type II/IV secretion system ATPase TadZ/CpaE</fullName>
    </submittedName>
</protein>
<dbReference type="OrthoDB" id="9768734at2"/>
<name>A0A0A1FJ89_9BURK</name>
<evidence type="ECO:0000313" key="3">
    <source>
        <dbReference type="EMBL" id="AIY42967.1"/>
    </source>
</evidence>
<organism evidence="3 4">
    <name type="scientific">Collimonas arenae</name>
    <dbReference type="NCBI Taxonomy" id="279058"/>
    <lineage>
        <taxon>Bacteria</taxon>
        <taxon>Pseudomonadati</taxon>
        <taxon>Pseudomonadota</taxon>
        <taxon>Betaproteobacteria</taxon>
        <taxon>Burkholderiales</taxon>
        <taxon>Oxalobacteraceae</taxon>
        <taxon>Collimonas</taxon>
    </lineage>
</organism>
<evidence type="ECO:0000256" key="1">
    <source>
        <dbReference type="PROSITE-ProRule" id="PRU00169"/>
    </source>
</evidence>
<dbReference type="InterPro" id="IPR027417">
    <property type="entry name" value="P-loop_NTPase"/>
</dbReference>
<dbReference type="STRING" id="279058.LT85_3809"/>
<dbReference type="InterPro" id="IPR001789">
    <property type="entry name" value="Sig_transdc_resp-reg_receiver"/>
</dbReference>
<comment type="caution">
    <text evidence="1">Lacks conserved residue(s) required for the propagation of feature annotation.</text>
</comment>
<dbReference type="Proteomes" id="UP000030302">
    <property type="component" value="Chromosome"/>
</dbReference>
<dbReference type="Gene3D" id="3.40.50.300">
    <property type="entry name" value="P-loop containing nucleotide triphosphate hydrolases"/>
    <property type="match status" value="1"/>
</dbReference>
<dbReference type="InterPro" id="IPR025669">
    <property type="entry name" value="AAA_dom"/>
</dbReference>
<evidence type="ECO:0000313" key="4">
    <source>
        <dbReference type="Proteomes" id="UP000030302"/>
    </source>
</evidence>
<dbReference type="InterPro" id="IPR050625">
    <property type="entry name" value="ParA/MinD_ATPase"/>
</dbReference>
<reference evidence="4" key="1">
    <citation type="journal article" date="2014" name="Soil Biol. Biochem.">
        <title>Structure and function of bacterial communities in ageing soils: Insights from the Mendocino ecological staircase.</title>
        <authorList>
            <person name="Uroz S."/>
            <person name="Tech J.J."/>
            <person name="Sawaya N.A."/>
            <person name="Frey-Klett P."/>
            <person name="Leveau J.H.J."/>
        </authorList>
    </citation>
    <scope>NUCLEOTIDE SEQUENCE [LARGE SCALE GENOMIC DNA]</scope>
    <source>
        <strain evidence="4">Cal35</strain>
    </source>
</reference>
<dbReference type="GO" id="GO:0009898">
    <property type="term" value="C:cytoplasmic side of plasma membrane"/>
    <property type="evidence" value="ECO:0007669"/>
    <property type="project" value="TreeGrafter"/>
</dbReference>
<feature type="domain" description="Response regulatory" evidence="2">
    <location>
        <begin position="2"/>
        <end position="117"/>
    </location>
</feature>
<dbReference type="GO" id="GO:0005829">
    <property type="term" value="C:cytosol"/>
    <property type="evidence" value="ECO:0007669"/>
    <property type="project" value="TreeGrafter"/>
</dbReference>
<accession>A0A0A1FJ89</accession>
<dbReference type="Pfam" id="PF13614">
    <property type="entry name" value="AAA_31"/>
    <property type="match status" value="1"/>
</dbReference>
<dbReference type="RefSeq" id="WP_038491946.1">
    <property type="nucleotide sequence ID" value="NZ_CP009962.1"/>
</dbReference>
<dbReference type="PROSITE" id="PS50110">
    <property type="entry name" value="RESPONSE_REGULATORY"/>
    <property type="match status" value="1"/>
</dbReference>
<dbReference type="Gene3D" id="3.40.50.2300">
    <property type="match status" value="1"/>
</dbReference>
<dbReference type="GO" id="GO:0016887">
    <property type="term" value="F:ATP hydrolysis activity"/>
    <property type="evidence" value="ECO:0007669"/>
    <property type="project" value="TreeGrafter"/>
</dbReference>
<dbReference type="PANTHER" id="PTHR43384:SF13">
    <property type="entry name" value="SLR0110 PROTEIN"/>
    <property type="match status" value="1"/>
</dbReference>
<keyword evidence="4" id="KW-1185">Reference proteome</keyword>
<dbReference type="EMBL" id="CP009962">
    <property type="protein sequence ID" value="AIY42967.1"/>
    <property type="molecule type" value="Genomic_DNA"/>
</dbReference>
<dbReference type="GO" id="GO:0005524">
    <property type="term" value="F:ATP binding"/>
    <property type="evidence" value="ECO:0007669"/>
    <property type="project" value="TreeGrafter"/>
</dbReference>
<gene>
    <name evidence="3" type="ORF">LT85_3809</name>
</gene>
<dbReference type="InterPro" id="IPR011006">
    <property type="entry name" value="CheY-like_superfamily"/>
</dbReference>
<dbReference type="SUPFAM" id="SSF52540">
    <property type="entry name" value="P-loop containing nucleoside triphosphate hydrolases"/>
    <property type="match status" value="1"/>
</dbReference>
<dbReference type="PANTHER" id="PTHR43384">
    <property type="entry name" value="SEPTUM SITE-DETERMINING PROTEIN MIND HOMOLOG, CHLOROPLASTIC-RELATED"/>
    <property type="match status" value="1"/>
</dbReference>
<dbReference type="SUPFAM" id="SSF52172">
    <property type="entry name" value="CheY-like"/>
    <property type="match status" value="1"/>
</dbReference>
<dbReference type="HOGENOM" id="CLU_033160_2_0_4"/>
<sequence>MKIAVISPNASSLKEMGKILSAFTHSATFIEGGKSKMRIVAEQEQPDLMLVEGMCCDPSELAQVEYITTHHPGIAVILLCAIHTPEFLINSMRAGVREVLPSPVTASALEAAVSRIAAKCTGSRGKPQGRILAFMPCKGGSGATFLATNLGYQLAQSKSVLLIDLNLQFGEALSFVHDGEPASTLADVVHDISRLDATFLAASTVKVAPNYSILAAPEDPAQAMEVKPEHIDPILNLAAMQYDFILLDVGRNLDTLTIKALDRADRIFPVLQAGLPYLRNAGKLLAIFKSLGYPSSKVELIINRFEKSGEIGIENMRRSLGAITLHTVPNSYKEVNASINHGDPMIAMARSNAVTKNLAAFALTLSPREEESRGLLGRLFRRA</sequence>
<proteinExistence type="predicted"/>